<organism evidence="1 2">
    <name type="scientific">Candidatus Desulfatibia vada</name>
    <dbReference type="NCBI Taxonomy" id="2841696"/>
    <lineage>
        <taxon>Bacteria</taxon>
        <taxon>Pseudomonadati</taxon>
        <taxon>Thermodesulfobacteriota</taxon>
        <taxon>Desulfobacteria</taxon>
        <taxon>Desulfobacterales</taxon>
        <taxon>Desulfobacterales incertae sedis</taxon>
        <taxon>Candidatus Desulfatibia</taxon>
    </lineage>
</organism>
<evidence type="ECO:0000313" key="2">
    <source>
        <dbReference type="Proteomes" id="UP000605201"/>
    </source>
</evidence>
<dbReference type="Gene3D" id="3.10.20.860">
    <property type="match status" value="1"/>
</dbReference>
<dbReference type="Proteomes" id="UP000605201">
    <property type="component" value="Unassembled WGS sequence"/>
</dbReference>
<name>A0A8J6P7E8_9BACT</name>
<sequence>MVCDICGQEGAQVRHVTRSYGKGADLLIIENVPVVSCPHCGESYLTAETLHEIERIKLHRQSFAKKRSVPVAAFG</sequence>
<accession>A0A8J6P7E8</accession>
<dbReference type="CDD" id="cd12870">
    <property type="entry name" value="MqsA"/>
    <property type="match status" value="1"/>
</dbReference>
<dbReference type="AlphaFoldDB" id="A0A8J6P7E8"/>
<protein>
    <submittedName>
        <fullName evidence="1">Type II toxin-antitoxin system MqsA family antitoxin</fullName>
    </submittedName>
</protein>
<dbReference type="EMBL" id="JACNIG010000361">
    <property type="protein sequence ID" value="MBC8433961.1"/>
    <property type="molecule type" value="Genomic_DNA"/>
</dbReference>
<proteinExistence type="predicted"/>
<reference evidence="1 2" key="1">
    <citation type="submission" date="2020-08" db="EMBL/GenBank/DDBJ databases">
        <title>Bridging the membrane lipid divide: bacteria of the FCB group superphylum have the potential to synthesize archaeal ether lipids.</title>
        <authorList>
            <person name="Villanueva L."/>
            <person name="Von Meijenfeldt F.A.B."/>
            <person name="Westbye A.B."/>
            <person name="Yadav S."/>
            <person name="Hopmans E.C."/>
            <person name="Dutilh B.E."/>
            <person name="Sinninghe Damste J.S."/>
        </authorList>
    </citation>
    <scope>NUCLEOTIDE SEQUENCE [LARGE SCALE GENOMIC DNA]</scope>
    <source>
        <strain evidence="1">NIOZ-UU17</strain>
    </source>
</reference>
<gene>
    <name evidence="1" type="ORF">H8D96_18775</name>
</gene>
<comment type="caution">
    <text evidence="1">The sequence shown here is derived from an EMBL/GenBank/DDBJ whole genome shotgun (WGS) entry which is preliminary data.</text>
</comment>
<dbReference type="InterPro" id="IPR022453">
    <property type="entry name" value="Znf_MqsA-type"/>
</dbReference>
<evidence type="ECO:0000313" key="1">
    <source>
        <dbReference type="EMBL" id="MBC8433961.1"/>
    </source>
</evidence>
<dbReference type="NCBIfam" id="TIGR03831">
    <property type="entry name" value="YgiT_finger"/>
    <property type="match status" value="1"/>
</dbReference>